<gene>
    <name evidence="7" type="ORF">ASJ80_09555</name>
</gene>
<evidence type="ECO:0000256" key="3">
    <source>
        <dbReference type="ARBA" id="ARBA00022692"/>
    </source>
</evidence>
<dbReference type="GO" id="GO:0005886">
    <property type="term" value="C:plasma membrane"/>
    <property type="evidence" value="ECO:0007669"/>
    <property type="project" value="TreeGrafter"/>
</dbReference>
<keyword evidence="4 6" id="KW-1133">Transmembrane helix</keyword>
<evidence type="ECO:0000313" key="8">
    <source>
        <dbReference type="Proteomes" id="UP000217784"/>
    </source>
</evidence>
<keyword evidence="3 6" id="KW-0812">Transmembrane</keyword>
<dbReference type="GO" id="GO:0015360">
    <property type="term" value="F:acetate:proton symporter activity"/>
    <property type="evidence" value="ECO:0007669"/>
    <property type="project" value="TreeGrafter"/>
</dbReference>
<sequence>MVEDDFATITIDGRKLSKHTPANPAPLGLIAFGLTTVLLNFHNAGFYELNSMILAMGFAYGGIAQIIASLMEYRNGNTFAMVAFGSYGLFWWSFVFLLIIPKLNLGAAPDAVSLAAYLFMWGLFTIVMFIGTLKISRGLQVVFLSLAVLFFLLSAGEITGNSMLTLIAGYEGIFTGFSAIYVGLAEVLNELYGKKVLPT</sequence>
<proteinExistence type="inferred from homology"/>
<evidence type="ECO:0000256" key="1">
    <source>
        <dbReference type="ARBA" id="ARBA00004141"/>
    </source>
</evidence>
<dbReference type="Pfam" id="PF01184">
    <property type="entry name" value="Gpr1_Fun34_YaaH"/>
    <property type="match status" value="1"/>
</dbReference>
<evidence type="ECO:0000313" key="7">
    <source>
        <dbReference type="EMBL" id="PAV05283.1"/>
    </source>
</evidence>
<comment type="similarity">
    <text evidence="2">Belongs to the acetate uptake transporter (AceTr) (TC 2.A.96) family.</text>
</comment>
<dbReference type="InterPro" id="IPR000791">
    <property type="entry name" value="Gpr1/Fun34/SatP-like"/>
</dbReference>
<dbReference type="PANTHER" id="PTHR30178">
    <property type="entry name" value="INNER MEMBRANE PROTEIN YAAH"/>
    <property type="match status" value="1"/>
</dbReference>
<feature type="transmembrane region" description="Helical" evidence="6">
    <location>
        <begin position="139"/>
        <end position="156"/>
    </location>
</feature>
<feature type="transmembrane region" description="Helical" evidence="6">
    <location>
        <begin position="112"/>
        <end position="133"/>
    </location>
</feature>
<evidence type="ECO:0000256" key="5">
    <source>
        <dbReference type="ARBA" id="ARBA00023136"/>
    </source>
</evidence>
<accession>A0A2A2H7Q9</accession>
<name>A0A2A2H7Q9_METBR</name>
<dbReference type="PROSITE" id="PS01114">
    <property type="entry name" value="GPR1_FUN34_YAAH"/>
    <property type="match status" value="1"/>
</dbReference>
<dbReference type="PANTHER" id="PTHR30178:SF3">
    <property type="entry name" value="SUCCINATE-ACETATE_PROTON SYMPORTER SATP"/>
    <property type="match status" value="1"/>
</dbReference>
<keyword evidence="8" id="KW-1185">Reference proteome</keyword>
<dbReference type="OrthoDB" id="53209at2157"/>
<organism evidence="7 8">
    <name type="scientific">Methanobacterium bryantii</name>
    <dbReference type="NCBI Taxonomy" id="2161"/>
    <lineage>
        <taxon>Archaea</taxon>
        <taxon>Methanobacteriati</taxon>
        <taxon>Methanobacteriota</taxon>
        <taxon>Methanomada group</taxon>
        <taxon>Methanobacteria</taxon>
        <taxon>Methanobacteriales</taxon>
        <taxon>Methanobacteriaceae</taxon>
        <taxon>Methanobacterium</taxon>
    </lineage>
</organism>
<dbReference type="Proteomes" id="UP000217784">
    <property type="component" value="Unassembled WGS sequence"/>
</dbReference>
<protein>
    <submittedName>
        <fullName evidence="7">Uncharacterized protein</fullName>
    </submittedName>
</protein>
<comment type="subcellular location">
    <subcellularLocation>
        <location evidence="1">Membrane</location>
        <topology evidence="1">Multi-pass membrane protein</topology>
    </subcellularLocation>
</comment>
<dbReference type="EMBL" id="LMVM01000009">
    <property type="protein sequence ID" value="PAV05283.1"/>
    <property type="molecule type" value="Genomic_DNA"/>
</dbReference>
<dbReference type="GO" id="GO:0071422">
    <property type="term" value="P:succinate transmembrane transport"/>
    <property type="evidence" value="ECO:0007669"/>
    <property type="project" value="TreeGrafter"/>
</dbReference>
<dbReference type="AlphaFoldDB" id="A0A2A2H7Q9"/>
<dbReference type="InterPro" id="IPR047623">
    <property type="entry name" value="SatP"/>
</dbReference>
<feature type="transmembrane region" description="Helical" evidence="6">
    <location>
        <begin position="79"/>
        <end position="100"/>
    </location>
</feature>
<reference evidence="7 8" key="1">
    <citation type="journal article" date="2017" name="BMC Genomics">
        <title>Genomic analysis of methanogenic archaea reveals a shift towards energy conservation.</title>
        <authorList>
            <person name="Gilmore S.P."/>
            <person name="Henske J.K."/>
            <person name="Sexton J.A."/>
            <person name="Solomon K.V."/>
            <person name="Seppala S."/>
            <person name="Yoo J.I."/>
            <person name="Huyett L.M."/>
            <person name="Pressman A."/>
            <person name="Cogan J.Z."/>
            <person name="Kivenson V."/>
            <person name="Peng X."/>
            <person name="Tan Y."/>
            <person name="Valentine D.L."/>
            <person name="O'Malley M.A."/>
        </authorList>
    </citation>
    <scope>NUCLEOTIDE SEQUENCE [LARGE SCALE GENOMIC DNA]</scope>
    <source>
        <strain evidence="7 8">M.o.H.</strain>
    </source>
</reference>
<evidence type="ECO:0000256" key="2">
    <source>
        <dbReference type="ARBA" id="ARBA00005587"/>
    </source>
</evidence>
<feature type="transmembrane region" description="Helical" evidence="6">
    <location>
        <begin position="24"/>
        <end position="41"/>
    </location>
</feature>
<evidence type="ECO:0000256" key="6">
    <source>
        <dbReference type="SAM" id="Phobius"/>
    </source>
</evidence>
<feature type="transmembrane region" description="Helical" evidence="6">
    <location>
        <begin position="163"/>
        <end position="184"/>
    </location>
</feature>
<feature type="transmembrane region" description="Helical" evidence="6">
    <location>
        <begin position="53"/>
        <end position="73"/>
    </location>
</feature>
<dbReference type="InterPro" id="IPR047622">
    <property type="entry name" value="GPR1_FUN34_YAAH"/>
</dbReference>
<evidence type="ECO:0000256" key="4">
    <source>
        <dbReference type="ARBA" id="ARBA00022989"/>
    </source>
</evidence>
<comment type="caution">
    <text evidence="7">The sequence shown here is derived from an EMBL/GenBank/DDBJ whole genome shotgun (WGS) entry which is preliminary data.</text>
</comment>
<keyword evidence="5 6" id="KW-0472">Membrane</keyword>
<dbReference type="NCBIfam" id="NF038013">
    <property type="entry name" value="AceTr_1"/>
    <property type="match status" value="1"/>
</dbReference>